<evidence type="ECO:0000313" key="13">
    <source>
        <dbReference type="EMBL" id="MFC3931452.1"/>
    </source>
</evidence>
<evidence type="ECO:0000256" key="9">
    <source>
        <dbReference type="ARBA" id="ARBA00023012"/>
    </source>
</evidence>
<evidence type="ECO:0000256" key="11">
    <source>
        <dbReference type="SAM" id="Phobius"/>
    </source>
</evidence>
<evidence type="ECO:0000256" key="3">
    <source>
        <dbReference type="ARBA" id="ARBA00012438"/>
    </source>
</evidence>
<protein>
    <recommendedName>
        <fullName evidence="3">histidine kinase</fullName>
        <ecNumber evidence="3">2.7.13.3</ecNumber>
    </recommendedName>
</protein>
<dbReference type="SMART" id="SM00387">
    <property type="entry name" value="HATPase_c"/>
    <property type="match status" value="1"/>
</dbReference>
<evidence type="ECO:0000256" key="8">
    <source>
        <dbReference type="ARBA" id="ARBA00022989"/>
    </source>
</evidence>
<sequence>MIGKFLKEYGIWYLLYGFMMVFFLLSFWLYHLPLVYFINALAFNILVLLGVSIGLYVSFSKKLKELEALAGTFDPVELKDWLLLPSDQAYRSVLINLKAKEAEILLDTANHRKRLESMIKMWSHQMKVPISALSLMVQTDSLDGKEVEQQLLRLQHYLETLLVYFKFSQHKDDFRFSVCSAREIAVKLVKNYRSLCLAKNLSVNIEGDCQLKTDKKWLSFALGQILDNAIKYSNEGGQITITMDSSSITIEDTGIGILEEDLPRLFEEGFTGYNGHLKQKATGLGLYMTKQILDSLEMTLTITSQFNQGTHVRIMRK</sequence>
<evidence type="ECO:0000256" key="5">
    <source>
        <dbReference type="ARBA" id="ARBA00022679"/>
    </source>
</evidence>
<comment type="catalytic activity">
    <reaction evidence="1">
        <text>ATP + protein L-histidine = ADP + protein N-phospho-L-histidine.</text>
        <dbReference type="EC" id="2.7.13.3"/>
    </reaction>
</comment>
<keyword evidence="14" id="KW-1185">Reference proteome</keyword>
<dbReference type="PANTHER" id="PTHR45453:SF2">
    <property type="entry name" value="HISTIDINE KINASE"/>
    <property type="match status" value="1"/>
</dbReference>
<feature type="transmembrane region" description="Helical" evidence="11">
    <location>
        <begin position="12"/>
        <end position="30"/>
    </location>
</feature>
<keyword evidence="5" id="KW-0808">Transferase</keyword>
<dbReference type="InterPro" id="IPR036890">
    <property type="entry name" value="HATPase_C_sf"/>
</dbReference>
<evidence type="ECO:0000313" key="14">
    <source>
        <dbReference type="Proteomes" id="UP001595901"/>
    </source>
</evidence>
<dbReference type="Proteomes" id="UP001595901">
    <property type="component" value="Unassembled WGS sequence"/>
</dbReference>
<keyword evidence="9" id="KW-0902">Two-component regulatory system</keyword>
<dbReference type="EMBL" id="JBHSAC010000011">
    <property type="protein sequence ID" value="MFC3931452.1"/>
    <property type="molecule type" value="Genomic_DNA"/>
</dbReference>
<dbReference type="RefSeq" id="WP_380429510.1">
    <property type="nucleotide sequence ID" value="NZ_JBHSAC010000011.1"/>
</dbReference>
<accession>A0ABV8CZI7</accession>
<evidence type="ECO:0000256" key="6">
    <source>
        <dbReference type="ARBA" id="ARBA00022692"/>
    </source>
</evidence>
<keyword evidence="8 11" id="KW-1133">Transmembrane helix</keyword>
<dbReference type="GO" id="GO:0016301">
    <property type="term" value="F:kinase activity"/>
    <property type="evidence" value="ECO:0007669"/>
    <property type="project" value="UniProtKB-KW"/>
</dbReference>
<dbReference type="Pfam" id="PF02518">
    <property type="entry name" value="HATPase_c"/>
    <property type="match status" value="1"/>
</dbReference>
<name>A0ABV8CZI7_9STRE</name>
<dbReference type="EC" id="2.7.13.3" evidence="3"/>
<organism evidence="13 14">
    <name type="scientific">Streptococcus dentapri</name>
    <dbReference type="NCBI Taxonomy" id="573564"/>
    <lineage>
        <taxon>Bacteria</taxon>
        <taxon>Bacillati</taxon>
        <taxon>Bacillota</taxon>
        <taxon>Bacilli</taxon>
        <taxon>Lactobacillales</taxon>
        <taxon>Streptococcaceae</taxon>
        <taxon>Streptococcus</taxon>
    </lineage>
</organism>
<keyword evidence="10 11" id="KW-0472">Membrane</keyword>
<gene>
    <name evidence="13" type="ORF">ACFOSE_01370</name>
</gene>
<evidence type="ECO:0000256" key="7">
    <source>
        <dbReference type="ARBA" id="ARBA00022777"/>
    </source>
</evidence>
<keyword evidence="7 13" id="KW-0418">Kinase</keyword>
<proteinExistence type="predicted"/>
<keyword evidence="6 11" id="KW-0812">Transmembrane</keyword>
<dbReference type="InterPro" id="IPR050351">
    <property type="entry name" value="BphY/WalK/GraS-like"/>
</dbReference>
<dbReference type="PROSITE" id="PS50109">
    <property type="entry name" value="HIS_KIN"/>
    <property type="match status" value="1"/>
</dbReference>
<comment type="caution">
    <text evidence="13">The sequence shown here is derived from an EMBL/GenBank/DDBJ whole genome shotgun (WGS) entry which is preliminary data.</text>
</comment>
<feature type="transmembrane region" description="Helical" evidence="11">
    <location>
        <begin position="36"/>
        <end position="57"/>
    </location>
</feature>
<dbReference type="SUPFAM" id="SSF55874">
    <property type="entry name" value="ATPase domain of HSP90 chaperone/DNA topoisomerase II/histidine kinase"/>
    <property type="match status" value="1"/>
</dbReference>
<evidence type="ECO:0000256" key="10">
    <source>
        <dbReference type="ARBA" id="ARBA00023136"/>
    </source>
</evidence>
<keyword evidence="4" id="KW-1003">Cell membrane</keyword>
<comment type="subcellular location">
    <subcellularLocation>
        <location evidence="2">Cell membrane</location>
        <topology evidence="2">Multi-pass membrane protein</topology>
    </subcellularLocation>
</comment>
<evidence type="ECO:0000256" key="4">
    <source>
        <dbReference type="ARBA" id="ARBA00022475"/>
    </source>
</evidence>
<feature type="domain" description="Histidine kinase" evidence="12">
    <location>
        <begin position="121"/>
        <end position="317"/>
    </location>
</feature>
<dbReference type="PANTHER" id="PTHR45453">
    <property type="entry name" value="PHOSPHATE REGULON SENSOR PROTEIN PHOR"/>
    <property type="match status" value="1"/>
</dbReference>
<dbReference type="InterPro" id="IPR005467">
    <property type="entry name" value="His_kinase_dom"/>
</dbReference>
<dbReference type="InterPro" id="IPR003594">
    <property type="entry name" value="HATPase_dom"/>
</dbReference>
<evidence type="ECO:0000256" key="2">
    <source>
        <dbReference type="ARBA" id="ARBA00004651"/>
    </source>
</evidence>
<reference evidence="14" key="1">
    <citation type="journal article" date="2019" name="Int. J. Syst. Evol. Microbiol.">
        <title>The Global Catalogue of Microorganisms (GCM) 10K type strain sequencing project: providing services to taxonomists for standard genome sequencing and annotation.</title>
        <authorList>
            <consortium name="The Broad Institute Genomics Platform"/>
            <consortium name="The Broad Institute Genome Sequencing Center for Infectious Disease"/>
            <person name="Wu L."/>
            <person name="Ma J."/>
        </authorList>
    </citation>
    <scope>NUCLEOTIDE SEQUENCE [LARGE SCALE GENOMIC DNA]</scope>
    <source>
        <strain evidence="14">CCUG 58728</strain>
    </source>
</reference>
<dbReference type="Gene3D" id="3.30.565.10">
    <property type="entry name" value="Histidine kinase-like ATPase, C-terminal domain"/>
    <property type="match status" value="1"/>
</dbReference>
<evidence type="ECO:0000259" key="12">
    <source>
        <dbReference type="PROSITE" id="PS50109"/>
    </source>
</evidence>
<evidence type="ECO:0000256" key="1">
    <source>
        <dbReference type="ARBA" id="ARBA00000085"/>
    </source>
</evidence>